<accession>A0A1J5NQG5</accession>
<name>A0A1J5NQG5_NEOTH</name>
<keyword evidence="1" id="KW-1133">Transmembrane helix</keyword>
<protein>
    <submittedName>
        <fullName evidence="2">Uncharacterized protein</fullName>
    </submittedName>
</protein>
<gene>
    <name evidence="2" type="ORF">MOTE_00120</name>
</gene>
<evidence type="ECO:0000313" key="2">
    <source>
        <dbReference type="EMBL" id="OIQ61449.1"/>
    </source>
</evidence>
<dbReference type="AlphaFoldDB" id="A0A1J5NQG5"/>
<dbReference type="EMBL" id="MDDC01000001">
    <property type="protein sequence ID" value="OIQ61449.1"/>
    <property type="molecule type" value="Genomic_DNA"/>
</dbReference>
<evidence type="ECO:0000256" key="1">
    <source>
        <dbReference type="SAM" id="Phobius"/>
    </source>
</evidence>
<keyword evidence="1" id="KW-0812">Transmembrane</keyword>
<dbReference type="Proteomes" id="UP000182811">
    <property type="component" value="Unassembled WGS sequence"/>
</dbReference>
<reference evidence="2 3" key="1">
    <citation type="submission" date="2016-08" db="EMBL/GenBank/DDBJ databases">
        <title>Genome-based comparison of Moorella thermoacetic strains.</title>
        <authorList>
            <person name="Poehlein A."/>
            <person name="Bengelsdorf F.R."/>
            <person name="Esser C."/>
            <person name="Duerre P."/>
            <person name="Daniel R."/>
        </authorList>
    </citation>
    <scope>NUCLEOTIDE SEQUENCE [LARGE SCALE GENOMIC DNA]</scope>
    <source>
        <strain evidence="2 3">DSM 21394</strain>
    </source>
</reference>
<dbReference type="OrthoDB" id="9805976at2"/>
<sequence length="150" mass="16011">MPLCLRVDGPPPGIQPAVAANHCQEVLQGRQLVTGLLTLAGKALPAVATDFCGNLVLGAAWLATLATEEPLTAAYSRWNYPAGLATNPLFLRTNAIITAVWGEAFLFMAVTALGTAFMPEQKPLWLTLRYIPLILAGLFTACFLTGTRPM</sequence>
<keyword evidence="1" id="KW-0472">Membrane</keyword>
<feature type="transmembrane region" description="Helical" evidence="1">
    <location>
        <begin position="95"/>
        <end position="118"/>
    </location>
</feature>
<comment type="caution">
    <text evidence="2">The sequence shown here is derived from an EMBL/GenBank/DDBJ whole genome shotgun (WGS) entry which is preliminary data.</text>
</comment>
<feature type="transmembrane region" description="Helical" evidence="1">
    <location>
        <begin position="130"/>
        <end position="147"/>
    </location>
</feature>
<proteinExistence type="predicted"/>
<evidence type="ECO:0000313" key="3">
    <source>
        <dbReference type="Proteomes" id="UP000182811"/>
    </source>
</evidence>
<organism evidence="2 3">
    <name type="scientific">Neomoorella thermoacetica</name>
    <name type="common">Clostridium thermoaceticum</name>
    <dbReference type="NCBI Taxonomy" id="1525"/>
    <lineage>
        <taxon>Bacteria</taxon>
        <taxon>Bacillati</taxon>
        <taxon>Bacillota</taxon>
        <taxon>Clostridia</taxon>
        <taxon>Neomoorellales</taxon>
        <taxon>Neomoorellaceae</taxon>
        <taxon>Neomoorella</taxon>
    </lineage>
</organism>